<evidence type="ECO:0000256" key="4">
    <source>
        <dbReference type="ARBA" id="ARBA00022839"/>
    </source>
</evidence>
<evidence type="ECO:0000313" key="9">
    <source>
        <dbReference type="EMBL" id="CRX38095.1"/>
    </source>
</evidence>
<protein>
    <recommendedName>
        <fullName evidence="5">Exodeoxyribonuclease 7 large subunit</fullName>
        <ecNumber evidence="5">3.1.11.6</ecNumber>
    </recommendedName>
    <alternativeName>
        <fullName evidence="5">Exodeoxyribonuclease VII large subunit</fullName>
        <shortName evidence="5">Exonuclease VII large subunit</shortName>
    </alternativeName>
</protein>
<comment type="subunit">
    <text evidence="5">Heterooligomer composed of large and small subunits.</text>
</comment>
<keyword evidence="2 5" id="KW-0540">Nuclease</keyword>
<keyword evidence="1 5" id="KW-0963">Cytoplasm</keyword>
<dbReference type="OrthoDB" id="9802795at2"/>
<dbReference type="NCBIfam" id="TIGR00237">
    <property type="entry name" value="xseA"/>
    <property type="match status" value="1"/>
</dbReference>
<dbReference type="AlphaFoldDB" id="A0A0H5E4G1"/>
<keyword evidence="10" id="KW-1185">Reference proteome</keyword>
<gene>
    <name evidence="5 9" type="primary">xseA</name>
    <name evidence="9" type="ORF">ELAC_0743</name>
</gene>
<dbReference type="Proteomes" id="UP000220251">
    <property type="component" value="Unassembled WGS sequence"/>
</dbReference>
<dbReference type="InterPro" id="IPR003753">
    <property type="entry name" value="Exonuc_VII_L"/>
</dbReference>
<dbReference type="HAMAP" id="MF_00378">
    <property type="entry name" value="Exonuc_7_L"/>
    <property type="match status" value="1"/>
</dbReference>
<sequence>MAQDEIILSVSEISNAVKFCLEKTFPAVSVRGEISNFKKQSSGHLYFSLKDESAQIACVMFRGDAASLEKPFKDGDSVIIKGAMNVYPAGGRYQIVVKELKLAGLGELLLRLEELKAKIHKKGWFDKSRKKALPKNPKRIGVVTSPTGAVIQDICNVLSRRYPGVHILLNPVKVQGAGAAEEIAAAIKQFNAHDLADVLIVGRGGGSMEDLFAFNEEIVAEAIFFSRIPVVCAVGHETDHCIAEYVADLRAPTPSAAAEMVVPDKSALSATVGKMQRGLSSALRKHVATLKIHLMQIAKSQVFKDPYRLIGAKAQALDDEKEVLDLKMRSLLETLKLRRAHLAKRLDSEKPTAKLLLRKQKLKHVNDRLNQLIRLKTLSFRSLIQKSKELLQASAVGQVRRLKDRVRSTHWRKNLDDAIKRLIIFKTRRLHHIQELMQAQDPKNLLGRGYSILFSEKGNSVIKSLDQLENEQNFTVMLSDGKAAARFTHRLKEK</sequence>
<dbReference type="Pfam" id="PF13742">
    <property type="entry name" value="tRNA_anti_2"/>
    <property type="match status" value="1"/>
</dbReference>
<feature type="domain" description="Exonuclease VII large subunit C-terminal" evidence="7">
    <location>
        <begin position="124"/>
        <end position="485"/>
    </location>
</feature>
<dbReference type="PANTHER" id="PTHR30008">
    <property type="entry name" value="EXODEOXYRIBONUCLEASE 7 LARGE SUBUNIT"/>
    <property type="match status" value="1"/>
</dbReference>
<dbReference type="GO" id="GO:0003676">
    <property type="term" value="F:nucleic acid binding"/>
    <property type="evidence" value="ECO:0007669"/>
    <property type="project" value="InterPro"/>
</dbReference>
<proteinExistence type="inferred from homology"/>
<evidence type="ECO:0000259" key="7">
    <source>
        <dbReference type="Pfam" id="PF02601"/>
    </source>
</evidence>
<comment type="subcellular location">
    <subcellularLocation>
        <location evidence="5 6">Cytoplasm</location>
    </subcellularLocation>
</comment>
<name>A0A0H5E4G1_9BACT</name>
<dbReference type="Pfam" id="PF02601">
    <property type="entry name" value="Exonuc_VII_L"/>
    <property type="match status" value="1"/>
</dbReference>
<dbReference type="EMBL" id="CWGJ01000011">
    <property type="protein sequence ID" value="CRX38095.1"/>
    <property type="molecule type" value="Genomic_DNA"/>
</dbReference>
<dbReference type="InterPro" id="IPR025824">
    <property type="entry name" value="OB-fold_nuc-bd_dom"/>
</dbReference>
<keyword evidence="3 5" id="KW-0378">Hydrolase</keyword>
<reference evidence="10" key="1">
    <citation type="submission" date="2015-06" db="EMBL/GenBank/DDBJ databases">
        <authorList>
            <person name="Bertelli C."/>
        </authorList>
    </citation>
    <scope>NUCLEOTIDE SEQUENCE [LARGE SCALE GENOMIC DNA]</scope>
    <source>
        <strain evidence="10">CRIB-30</strain>
    </source>
</reference>
<keyword evidence="4 5" id="KW-0269">Exonuclease</keyword>
<accession>A0A0H5E4G1</accession>
<dbReference type="PANTHER" id="PTHR30008:SF0">
    <property type="entry name" value="EXODEOXYRIBONUCLEASE 7 LARGE SUBUNIT"/>
    <property type="match status" value="1"/>
</dbReference>
<dbReference type="GO" id="GO:0005737">
    <property type="term" value="C:cytoplasm"/>
    <property type="evidence" value="ECO:0007669"/>
    <property type="project" value="UniProtKB-SubCell"/>
</dbReference>
<evidence type="ECO:0000256" key="5">
    <source>
        <dbReference type="HAMAP-Rule" id="MF_00378"/>
    </source>
</evidence>
<dbReference type="GO" id="GO:0006308">
    <property type="term" value="P:DNA catabolic process"/>
    <property type="evidence" value="ECO:0007669"/>
    <property type="project" value="UniProtKB-UniRule"/>
</dbReference>
<evidence type="ECO:0000313" key="10">
    <source>
        <dbReference type="Proteomes" id="UP000220251"/>
    </source>
</evidence>
<dbReference type="InterPro" id="IPR020579">
    <property type="entry name" value="Exonuc_VII_lsu_C"/>
</dbReference>
<comment type="catalytic activity">
    <reaction evidence="5 6">
        <text>Exonucleolytic cleavage in either 5'- to 3'- or 3'- to 5'-direction to yield nucleoside 5'-phosphates.</text>
        <dbReference type="EC" id="3.1.11.6"/>
    </reaction>
</comment>
<comment type="similarity">
    <text evidence="5 6">Belongs to the XseA family.</text>
</comment>
<dbReference type="GO" id="GO:0009318">
    <property type="term" value="C:exodeoxyribonuclease VII complex"/>
    <property type="evidence" value="ECO:0007669"/>
    <property type="project" value="UniProtKB-UniRule"/>
</dbReference>
<evidence type="ECO:0000256" key="6">
    <source>
        <dbReference type="RuleBase" id="RU004355"/>
    </source>
</evidence>
<evidence type="ECO:0000259" key="8">
    <source>
        <dbReference type="Pfam" id="PF13742"/>
    </source>
</evidence>
<dbReference type="RefSeq" id="WP_098037946.1">
    <property type="nucleotide sequence ID" value="NZ_CWGJ01000011.1"/>
</dbReference>
<evidence type="ECO:0000256" key="2">
    <source>
        <dbReference type="ARBA" id="ARBA00022722"/>
    </source>
</evidence>
<evidence type="ECO:0000256" key="3">
    <source>
        <dbReference type="ARBA" id="ARBA00022801"/>
    </source>
</evidence>
<feature type="domain" description="OB-fold nucleic acid binding" evidence="8">
    <location>
        <begin position="8"/>
        <end position="100"/>
    </location>
</feature>
<dbReference type="CDD" id="cd04489">
    <property type="entry name" value="ExoVII_LU_OBF"/>
    <property type="match status" value="1"/>
</dbReference>
<organism evidence="9 10">
    <name type="scientific">Estrella lausannensis</name>
    <dbReference type="NCBI Taxonomy" id="483423"/>
    <lineage>
        <taxon>Bacteria</taxon>
        <taxon>Pseudomonadati</taxon>
        <taxon>Chlamydiota</taxon>
        <taxon>Chlamydiia</taxon>
        <taxon>Parachlamydiales</taxon>
        <taxon>Candidatus Criblamydiaceae</taxon>
        <taxon>Estrella</taxon>
    </lineage>
</organism>
<dbReference type="EC" id="3.1.11.6" evidence="5"/>
<comment type="function">
    <text evidence="5">Bidirectionally degrades single-stranded DNA into large acid-insoluble oligonucleotides, which are then degraded further into small acid-soluble oligonucleotides.</text>
</comment>
<dbReference type="GO" id="GO:0008855">
    <property type="term" value="F:exodeoxyribonuclease VII activity"/>
    <property type="evidence" value="ECO:0007669"/>
    <property type="project" value="UniProtKB-UniRule"/>
</dbReference>
<evidence type="ECO:0000256" key="1">
    <source>
        <dbReference type="ARBA" id="ARBA00022490"/>
    </source>
</evidence>